<keyword evidence="2" id="KW-1185">Reference proteome</keyword>
<gene>
    <name evidence="1" type="ORF">ERHA53_30720</name>
</gene>
<proteinExistence type="predicted"/>
<sequence>MEFRPFYLYTNRVTYFNDFTSKDVEYELVIQQITQQSDSGIHLQAGFTLSHNGAYEVSFDTRDNRVKNSTCFHPPRGNISSIHVIRHVERALIEHYIQYHAGMYLFLAVNDKLCKIYQRIVKKHFVSGNTLESGFQPNRRGYVIRTPRCYL</sequence>
<organism evidence="1 2">
    <name type="scientific">Erwinia rhapontici</name>
    <name type="common">Pectobacterium rhapontici</name>
    <dbReference type="NCBI Taxonomy" id="55212"/>
    <lineage>
        <taxon>Bacteria</taxon>
        <taxon>Pseudomonadati</taxon>
        <taxon>Pseudomonadota</taxon>
        <taxon>Gammaproteobacteria</taxon>
        <taxon>Enterobacterales</taxon>
        <taxon>Erwiniaceae</taxon>
        <taxon>Erwinia</taxon>
    </lineage>
</organism>
<evidence type="ECO:0000313" key="2">
    <source>
        <dbReference type="Proteomes" id="UP000677515"/>
    </source>
</evidence>
<dbReference type="Proteomes" id="UP000677515">
    <property type="component" value="Chromosome"/>
</dbReference>
<protein>
    <submittedName>
        <fullName evidence="1">Uncharacterized protein</fullName>
    </submittedName>
</protein>
<dbReference type="EMBL" id="AP024329">
    <property type="protein sequence ID" value="BCQ35729.1"/>
    <property type="molecule type" value="Genomic_DNA"/>
</dbReference>
<reference evidence="1 2" key="1">
    <citation type="submission" date="2021-01" db="EMBL/GenBank/DDBJ databases">
        <title>Complete genome sequence of Erwinia rhapontici MAFF 311153.</title>
        <authorList>
            <person name="Morohoshi T."/>
            <person name="Someya N."/>
        </authorList>
    </citation>
    <scope>NUCLEOTIDE SEQUENCE [LARGE SCALE GENOMIC DNA]</scope>
    <source>
        <strain evidence="1 2">MAFF 311153</strain>
    </source>
</reference>
<name>A0ABM7N2L0_ERWRD</name>
<accession>A0ABM7N2L0</accession>
<evidence type="ECO:0000313" key="1">
    <source>
        <dbReference type="EMBL" id="BCQ35729.1"/>
    </source>
</evidence>
<dbReference type="RefSeq" id="WP_167863631.1">
    <property type="nucleotide sequence ID" value="NZ_AP024329.1"/>
</dbReference>